<proteinExistence type="predicted"/>
<dbReference type="Proteomes" id="UP001180754">
    <property type="component" value="Unassembled WGS sequence"/>
</dbReference>
<accession>A0ABU2X615</accession>
<keyword evidence="2" id="KW-1185">Reference proteome</keyword>
<protein>
    <submittedName>
        <fullName evidence="1">Uncharacterized protein</fullName>
    </submittedName>
</protein>
<organism evidence="1 2">
    <name type="scientific">Streptomyces lonegramiae</name>
    <dbReference type="NCBI Taxonomy" id="3075524"/>
    <lineage>
        <taxon>Bacteria</taxon>
        <taxon>Bacillati</taxon>
        <taxon>Actinomycetota</taxon>
        <taxon>Actinomycetes</taxon>
        <taxon>Kitasatosporales</taxon>
        <taxon>Streptomycetaceae</taxon>
        <taxon>Streptomyces</taxon>
    </lineage>
</organism>
<comment type="caution">
    <text evidence="1">The sequence shown here is derived from an EMBL/GenBank/DDBJ whole genome shotgun (WGS) entry which is preliminary data.</text>
</comment>
<gene>
    <name evidence="1" type="ORF">RND15_01315</name>
</gene>
<sequence>MTVNLLTAALWATGLVANALCVGYTLWLFPGLALTTAGKAPGPARLRIPGFRASGR</sequence>
<dbReference type="EMBL" id="JAVRFD010000001">
    <property type="protein sequence ID" value="MDT0541355.1"/>
    <property type="molecule type" value="Genomic_DNA"/>
</dbReference>
<name>A0ABU2X615_9ACTN</name>
<evidence type="ECO:0000313" key="2">
    <source>
        <dbReference type="Proteomes" id="UP001180754"/>
    </source>
</evidence>
<reference evidence="1" key="1">
    <citation type="submission" date="2024-05" db="EMBL/GenBank/DDBJ databases">
        <title>30 novel species of actinomycetes from the DSMZ collection.</title>
        <authorList>
            <person name="Nouioui I."/>
        </authorList>
    </citation>
    <scope>NUCLEOTIDE SEQUENCE</scope>
    <source>
        <strain evidence="1">DSM 41529</strain>
    </source>
</reference>
<dbReference type="RefSeq" id="WP_311721619.1">
    <property type="nucleotide sequence ID" value="NZ_JAVRFD010000001.1"/>
</dbReference>
<evidence type="ECO:0000313" key="1">
    <source>
        <dbReference type="EMBL" id="MDT0541355.1"/>
    </source>
</evidence>